<dbReference type="EMBL" id="QFBC01000001">
    <property type="protein sequence ID" value="PWE58031.1"/>
    <property type="molecule type" value="Genomic_DNA"/>
</dbReference>
<sequence>MVLSLSFLFVLMLGTLARRHSKTAKEDGYTPANGHGFAKVSKRAAGRVGDFLWAHRALPPQLCRRSLAPGQGLV</sequence>
<protein>
    <submittedName>
        <fullName evidence="1">Uncharacterized protein</fullName>
    </submittedName>
</protein>
<name>A0A2U2DXJ1_9HYPH</name>
<proteinExistence type="predicted"/>
<dbReference type="Proteomes" id="UP000245252">
    <property type="component" value="Unassembled WGS sequence"/>
</dbReference>
<dbReference type="AlphaFoldDB" id="A0A2U2DXJ1"/>
<evidence type="ECO:0000313" key="2">
    <source>
        <dbReference type="Proteomes" id="UP000245252"/>
    </source>
</evidence>
<dbReference type="RefSeq" id="WP_109456548.1">
    <property type="nucleotide sequence ID" value="NZ_QFBC01000001.1"/>
</dbReference>
<keyword evidence="2" id="KW-1185">Reference proteome</keyword>
<organism evidence="1 2">
    <name type="scientific">Metarhizobium album</name>
    <dbReference type="NCBI Taxonomy" id="2182425"/>
    <lineage>
        <taxon>Bacteria</taxon>
        <taxon>Pseudomonadati</taxon>
        <taxon>Pseudomonadota</taxon>
        <taxon>Alphaproteobacteria</taxon>
        <taxon>Hyphomicrobiales</taxon>
        <taxon>Rhizobiaceae</taxon>
        <taxon>Metarhizobium</taxon>
    </lineage>
</organism>
<reference evidence="1 2" key="1">
    <citation type="submission" date="2018-05" db="EMBL/GenBank/DDBJ databases">
        <title>The draft genome of strain NS-104.</title>
        <authorList>
            <person name="Hang P."/>
            <person name="Jiang J."/>
        </authorList>
    </citation>
    <scope>NUCLEOTIDE SEQUENCE [LARGE SCALE GENOMIC DNA]</scope>
    <source>
        <strain evidence="1 2">NS-104</strain>
    </source>
</reference>
<gene>
    <name evidence="1" type="ORF">DEM27_02240</name>
</gene>
<comment type="caution">
    <text evidence="1">The sequence shown here is derived from an EMBL/GenBank/DDBJ whole genome shotgun (WGS) entry which is preliminary data.</text>
</comment>
<evidence type="ECO:0000313" key="1">
    <source>
        <dbReference type="EMBL" id="PWE58031.1"/>
    </source>
</evidence>
<accession>A0A2U2DXJ1</accession>